<reference evidence="1" key="1">
    <citation type="journal article" date="2020" name="mSystems">
        <title>Genome- and Community-Level Interaction Insights into Carbon Utilization and Element Cycling Functions of Hydrothermarchaeota in Hydrothermal Sediment.</title>
        <authorList>
            <person name="Zhou Z."/>
            <person name="Liu Y."/>
            <person name="Xu W."/>
            <person name="Pan J."/>
            <person name="Luo Z.H."/>
            <person name="Li M."/>
        </authorList>
    </citation>
    <scope>NUCLEOTIDE SEQUENCE [LARGE SCALE GENOMIC DNA]</scope>
    <source>
        <strain evidence="1">SpSt-26</strain>
    </source>
</reference>
<evidence type="ECO:0000313" key="1">
    <source>
        <dbReference type="EMBL" id="HEH35207.1"/>
    </source>
</evidence>
<dbReference type="CDD" id="cd04491">
    <property type="entry name" value="SoSSB_OBF"/>
    <property type="match status" value="1"/>
</dbReference>
<sequence>MDKIQSIVNEIYEIFKDYNVSRSEIEKRLKLLVFEFKVPEEEAKRTIINGLRRDLNLSRDALRFPLTKIADLEPGKGVTVKAKVIQLWEPMSQSIAQWGIIGDETGTARFVIWAKSGKGKVEEGKNYIFERVFVDEFAGIKSIKVTSISEVKEIDEEIEVNESWGEIEITGALVSIYQNSGLVQICKICGRVVEAGICKEHGKVEWSEVLRLRGVIDDGERIYDIEMDENCLKALTGLDLKTAKKMAFEHLDRNVVLMELKKKLLGKYFRISGELRFRTISVKRAELLKTKIIEEVERVLEQARAL</sequence>
<protein>
    <submittedName>
        <fullName evidence="1">Replication protein A</fullName>
    </submittedName>
</protein>
<organism evidence="1">
    <name type="scientific">Archaeoglobus fulgidus</name>
    <dbReference type="NCBI Taxonomy" id="2234"/>
    <lineage>
        <taxon>Archaea</taxon>
        <taxon>Methanobacteriati</taxon>
        <taxon>Methanobacteriota</taxon>
        <taxon>Archaeoglobi</taxon>
        <taxon>Archaeoglobales</taxon>
        <taxon>Archaeoglobaceae</taxon>
        <taxon>Archaeoglobus</taxon>
    </lineage>
</organism>
<dbReference type="SUPFAM" id="SSF50249">
    <property type="entry name" value="Nucleic acid-binding proteins"/>
    <property type="match status" value="2"/>
</dbReference>
<dbReference type="EMBL" id="DSLA01000056">
    <property type="protein sequence ID" value="HEH35207.1"/>
    <property type="molecule type" value="Genomic_DNA"/>
</dbReference>
<dbReference type="AlphaFoldDB" id="A0A7J2TI23"/>
<name>A0A7J2TI23_ARCFL</name>
<dbReference type="Gene3D" id="2.40.50.140">
    <property type="entry name" value="Nucleic acid-binding proteins"/>
    <property type="match status" value="1"/>
</dbReference>
<comment type="caution">
    <text evidence="1">The sequence shown here is derived from an EMBL/GenBank/DDBJ whole genome shotgun (WGS) entry which is preliminary data.</text>
</comment>
<gene>
    <name evidence="1" type="ORF">ENP88_03450</name>
</gene>
<dbReference type="InterPro" id="IPR012340">
    <property type="entry name" value="NA-bd_OB-fold"/>
</dbReference>
<accession>A0A7J2TI23</accession>
<proteinExistence type="predicted"/>